<dbReference type="EMBL" id="KN834882">
    <property type="protein sequence ID" value="KIK50861.1"/>
    <property type="molecule type" value="Genomic_DNA"/>
</dbReference>
<dbReference type="HOGENOM" id="CLU_023040_1_0_1"/>
<reference evidence="2 3" key="1">
    <citation type="submission" date="2014-04" db="EMBL/GenBank/DDBJ databases">
        <title>Evolutionary Origins and Diversification of the Mycorrhizal Mutualists.</title>
        <authorList>
            <consortium name="DOE Joint Genome Institute"/>
            <consortium name="Mycorrhizal Genomics Consortium"/>
            <person name="Kohler A."/>
            <person name="Kuo A."/>
            <person name="Nagy L.G."/>
            <person name="Floudas D."/>
            <person name="Copeland A."/>
            <person name="Barry K.W."/>
            <person name="Cichocki N."/>
            <person name="Veneault-Fourrey C."/>
            <person name="LaButti K."/>
            <person name="Lindquist E.A."/>
            <person name="Lipzen A."/>
            <person name="Lundell T."/>
            <person name="Morin E."/>
            <person name="Murat C."/>
            <person name="Riley R."/>
            <person name="Ohm R."/>
            <person name="Sun H."/>
            <person name="Tunlid A."/>
            <person name="Henrissat B."/>
            <person name="Grigoriev I.V."/>
            <person name="Hibbett D.S."/>
            <person name="Martin F."/>
        </authorList>
    </citation>
    <scope>NUCLEOTIDE SEQUENCE [LARGE SCALE GENOMIC DNA]</scope>
    <source>
        <strain evidence="2 3">FD-317 M1</strain>
    </source>
</reference>
<evidence type="ECO:0000259" key="1">
    <source>
        <dbReference type="Pfam" id="PF18717"/>
    </source>
</evidence>
<feature type="non-terminal residue" evidence="2">
    <location>
        <position position="505"/>
    </location>
</feature>
<feature type="domain" description="HMG" evidence="1">
    <location>
        <begin position="95"/>
        <end position="229"/>
    </location>
</feature>
<name>A0A0D0B9F7_9AGAR</name>
<dbReference type="OrthoDB" id="5598737at2759"/>
<dbReference type="AlphaFoldDB" id="A0A0D0B9F7"/>
<proteinExistence type="predicted"/>
<dbReference type="InterPro" id="IPR040648">
    <property type="entry name" value="HMGXB3_CxC4"/>
</dbReference>
<dbReference type="Proteomes" id="UP000053593">
    <property type="component" value="Unassembled WGS sequence"/>
</dbReference>
<protein>
    <recommendedName>
        <fullName evidence="1">HMG domain-containing protein</fullName>
    </recommendedName>
</protein>
<organism evidence="2 3">
    <name type="scientific">Collybiopsis luxurians FD-317 M1</name>
    <dbReference type="NCBI Taxonomy" id="944289"/>
    <lineage>
        <taxon>Eukaryota</taxon>
        <taxon>Fungi</taxon>
        <taxon>Dikarya</taxon>
        <taxon>Basidiomycota</taxon>
        <taxon>Agaricomycotina</taxon>
        <taxon>Agaricomycetes</taxon>
        <taxon>Agaricomycetidae</taxon>
        <taxon>Agaricales</taxon>
        <taxon>Marasmiineae</taxon>
        <taxon>Omphalotaceae</taxon>
        <taxon>Collybiopsis</taxon>
        <taxon>Collybiopsis luxurians</taxon>
    </lineage>
</organism>
<sequence>IVKHEGSDAGDGRWYCSSQNKDGPMCGHIGAAQRFMKGESDAEGLRKVPEGIDISSTKQFSFQSLRAVSYLPILPPKWCMLPGEVEFYPRPRPLQQPPALIQLSEKASCPCLDGERAFFDPLQPTITCECKVYTLTEAFSVQIQLQQCPRCPQERHRYIGPEPRDIGLFNLNNSAIFTHELLNEYTSAFSSSETPFEPWVQTIARRYEEMQPSIPFVGGGLFRSVWFAYIRLIQFEGDKTCPSCGTFPNNVIWDGVSIAFGCKHVNDELQPPTVVQASAMEHPSRSLSQQEWLQDGKMRKKLRDWLAEGGLKIENGADGGDNHIETSLKQVKILQLELYPWLHTLSPHLKDMFSKHLGHGAVQNGKGWSPRKEYLVLFQILSAEESTMQTMSHSTLCNLETFIQTPTHDNIQGLLSTPALNTILELEWAREGHYATETLGVAAWMYHHGKKVMDALLAMNPVPLDSRPMEKATMIIEKSSEIHPWEKTGCCYGLPQIRNCPRYPK</sequence>
<evidence type="ECO:0000313" key="2">
    <source>
        <dbReference type="EMBL" id="KIK50861.1"/>
    </source>
</evidence>
<accession>A0A0D0B9F7</accession>
<keyword evidence="3" id="KW-1185">Reference proteome</keyword>
<feature type="non-terminal residue" evidence="2">
    <location>
        <position position="1"/>
    </location>
</feature>
<evidence type="ECO:0000313" key="3">
    <source>
        <dbReference type="Proteomes" id="UP000053593"/>
    </source>
</evidence>
<dbReference type="Pfam" id="PF18717">
    <property type="entry name" value="CxC4"/>
    <property type="match status" value="1"/>
</dbReference>
<gene>
    <name evidence="2" type="ORF">GYMLUDRAFT_147237</name>
</gene>